<comment type="caution">
    <text evidence="8">The sequence shown here is derived from an EMBL/GenBank/DDBJ whole genome shotgun (WGS) entry which is preliminary data.</text>
</comment>
<proteinExistence type="predicted"/>
<evidence type="ECO:0000256" key="3">
    <source>
        <dbReference type="ARBA" id="ARBA00023125"/>
    </source>
</evidence>
<dbReference type="STRING" id="156892.BM477_00105"/>
<feature type="domain" description="HTH luxR-type" evidence="6">
    <location>
        <begin position="172"/>
        <end position="242"/>
    </location>
</feature>
<dbReference type="OrthoDB" id="9808843at2"/>
<dbReference type="CDD" id="cd06170">
    <property type="entry name" value="LuxR_C_like"/>
    <property type="match status" value="1"/>
</dbReference>
<dbReference type="Gene3D" id="3.40.50.2300">
    <property type="match status" value="2"/>
</dbReference>
<dbReference type="GO" id="GO:0006355">
    <property type="term" value="P:regulation of DNA-templated transcription"/>
    <property type="evidence" value="ECO:0007669"/>
    <property type="project" value="InterPro"/>
</dbReference>
<dbReference type="GO" id="GO:0003677">
    <property type="term" value="F:DNA binding"/>
    <property type="evidence" value="ECO:0007669"/>
    <property type="project" value="UniProtKB-KW"/>
</dbReference>
<organism evidence="8 9">
    <name type="scientific">Boudabousia marimammalium</name>
    <dbReference type="NCBI Taxonomy" id="156892"/>
    <lineage>
        <taxon>Bacteria</taxon>
        <taxon>Bacillati</taxon>
        <taxon>Actinomycetota</taxon>
        <taxon>Actinomycetes</taxon>
        <taxon>Actinomycetales</taxon>
        <taxon>Actinomycetaceae</taxon>
        <taxon>Boudabousia</taxon>
    </lineage>
</organism>
<protein>
    <submittedName>
        <fullName evidence="8">DNA-binding response regulator</fullName>
    </submittedName>
</protein>
<accession>A0A1Q5PSN4</accession>
<dbReference type="PRINTS" id="PR00038">
    <property type="entry name" value="HTHLUXR"/>
</dbReference>
<reference evidence="9" key="1">
    <citation type="submission" date="2016-11" db="EMBL/GenBank/DDBJ databases">
        <title>Actinomyces gypaetusis sp. nov. isolated from Gypaetus barbatus in Qinghai Tibet Plateau China.</title>
        <authorList>
            <person name="Meng X."/>
        </authorList>
    </citation>
    <scope>NUCLEOTIDE SEQUENCE [LARGE SCALE GENOMIC DNA]</scope>
    <source>
        <strain evidence="9">DSM 15383</strain>
    </source>
</reference>
<dbReference type="InterPro" id="IPR058245">
    <property type="entry name" value="NreC/VraR/RcsB-like_REC"/>
</dbReference>
<dbReference type="SUPFAM" id="SSF46894">
    <property type="entry name" value="C-terminal effector domain of the bipartite response regulators"/>
    <property type="match status" value="1"/>
</dbReference>
<evidence type="ECO:0000259" key="7">
    <source>
        <dbReference type="PROSITE" id="PS50110"/>
    </source>
</evidence>
<feature type="modified residue" description="4-aspartylphosphate" evidence="5">
    <location>
        <position position="57"/>
    </location>
</feature>
<dbReference type="InterPro" id="IPR011006">
    <property type="entry name" value="CheY-like_superfamily"/>
</dbReference>
<dbReference type="SMART" id="SM00421">
    <property type="entry name" value="HTH_LUXR"/>
    <property type="match status" value="1"/>
</dbReference>
<dbReference type="PANTHER" id="PTHR43214:SF24">
    <property type="entry name" value="TRANSCRIPTIONAL REGULATORY PROTEIN NARL-RELATED"/>
    <property type="match status" value="1"/>
</dbReference>
<dbReference type="AlphaFoldDB" id="A0A1Q5PSN4"/>
<dbReference type="RefSeq" id="WP_075360661.1">
    <property type="nucleotide sequence ID" value="NZ_MPDM01000001.1"/>
</dbReference>
<evidence type="ECO:0000259" key="6">
    <source>
        <dbReference type="PROSITE" id="PS50043"/>
    </source>
</evidence>
<evidence type="ECO:0000313" key="9">
    <source>
        <dbReference type="Proteomes" id="UP000186465"/>
    </source>
</evidence>
<feature type="domain" description="Response regulatory" evidence="7">
    <location>
        <begin position="2"/>
        <end position="140"/>
    </location>
</feature>
<dbReference type="GO" id="GO:0000160">
    <property type="term" value="P:phosphorelay signal transduction system"/>
    <property type="evidence" value="ECO:0007669"/>
    <property type="project" value="InterPro"/>
</dbReference>
<dbReference type="PROSITE" id="PS50043">
    <property type="entry name" value="HTH_LUXR_2"/>
    <property type="match status" value="1"/>
</dbReference>
<dbReference type="InterPro" id="IPR001789">
    <property type="entry name" value="Sig_transdc_resp-reg_receiver"/>
</dbReference>
<dbReference type="EMBL" id="MPDM01000001">
    <property type="protein sequence ID" value="OKL50420.1"/>
    <property type="molecule type" value="Genomic_DNA"/>
</dbReference>
<name>A0A1Q5PSN4_9ACTO</name>
<keyword evidence="3 8" id="KW-0238">DNA-binding</keyword>
<sequence length="245" mass="25578">MKIFVADDAALMREGLIGLLGRAGFEVVGQADSAPELLSGVRAAFAAGEQIDLVLTDVRMPPNLTDDGLRAAAQLRAEFPALAIMVLSQYVAPAYASVLFAADGGGPAAGGPVPGRSTFSGGIATPAKSAGLGYLLKERVSRVADFAASLRMVANGGVVIDPEVATQLIRGRSMALASLTPREREVLELMATGLSNAQIQERMFLSAAAVSKHVSNVFTKLGLLPGEENRRVRAVLKYLTETGIN</sequence>
<dbReference type="InterPro" id="IPR000792">
    <property type="entry name" value="Tscrpt_reg_LuxR_C"/>
</dbReference>
<keyword evidence="9" id="KW-1185">Reference proteome</keyword>
<gene>
    <name evidence="8" type="ORF">BM477_00105</name>
</gene>
<evidence type="ECO:0000256" key="1">
    <source>
        <dbReference type="ARBA" id="ARBA00022553"/>
    </source>
</evidence>
<dbReference type="InterPro" id="IPR016032">
    <property type="entry name" value="Sig_transdc_resp-reg_C-effctor"/>
</dbReference>
<keyword evidence="1 5" id="KW-0597">Phosphoprotein</keyword>
<evidence type="ECO:0000256" key="5">
    <source>
        <dbReference type="PROSITE-ProRule" id="PRU00169"/>
    </source>
</evidence>
<dbReference type="Pfam" id="PF00072">
    <property type="entry name" value="Response_reg"/>
    <property type="match status" value="1"/>
</dbReference>
<dbReference type="SUPFAM" id="SSF52172">
    <property type="entry name" value="CheY-like"/>
    <property type="match status" value="1"/>
</dbReference>
<dbReference type="InterPro" id="IPR039420">
    <property type="entry name" value="WalR-like"/>
</dbReference>
<evidence type="ECO:0000256" key="2">
    <source>
        <dbReference type="ARBA" id="ARBA00023015"/>
    </source>
</evidence>
<keyword evidence="2" id="KW-0805">Transcription regulation</keyword>
<keyword evidence="4" id="KW-0804">Transcription</keyword>
<dbReference type="Pfam" id="PF00196">
    <property type="entry name" value="GerE"/>
    <property type="match status" value="1"/>
</dbReference>
<evidence type="ECO:0000313" key="8">
    <source>
        <dbReference type="EMBL" id="OKL50420.1"/>
    </source>
</evidence>
<dbReference type="CDD" id="cd17535">
    <property type="entry name" value="REC_NarL-like"/>
    <property type="match status" value="1"/>
</dbReference>
<dbReference type="SMART" id="SM00448">
    <property type="entry name" value="REC"/>
    <property type="match status" value="1"/>
</dbReference>
<dbReference type="PANTHER" id="PTHR43214">
    <property type="entry name" value="TWO-COMPONENT RESPONSE REGULATOR"/>
    <property type="match status" value="1"/>
</dbReference>
<evidence type="ECO:0000256" key="4">
    <source>
        <dbReference type="ARBA" id="ARBA00023163"/>
    </source>
</evidence>
<dbReference type="PROSITE" id="PS50110">
    <property type="entry name" value="RESPONSE_REGULATORY"/>
    <property type="match status" value="1"/>
</dbReference>
<dbReference type="Proteomes" id="UP000186465">
    <property type="component" value="Unassembled WGS sequence"/>
</dbReference>